<reference evidence="4" key="1">
    <citation type="submission" date="2022-12" db="EMBL/GenBank/DDBJ databases">
        <title>Complete genome sequence of an Australian strain of Rouxiella badensis DAR84756 and resolution of the R. badensis DSM100043 and R. chamberiensis DSM28324 genomes.</title>
        <authorList>
            <person name="Paul S."/>
            <person name="Anderson P.J."/>
            <person name="Maynard G."/>
            <person name="Dyall-Smith M."/>
            <person name="Kudinha T."/>
        </authorList>
    </citation>
    <scope>NUCLEOTIDE SEQUENCE</scope>
    <source>
        <strain evidence="4">DSM 28324</strain>
    </source>
</reference>
<sequence>MADERRYPSVAELLPDGSLNPFPGGSWNAWQSGQSGEDAFVMVNTVHIFDDDTLWVVDQGDPKLPRDAQKILQFDITSGKLLKRITFNEQVLPKGGNINDLRLDAQHAYFTDSGLGAIIITDLKTGTSIRRLAAHPSVKANVERPALDETGTVMQKEDGSPKIVNSDPLELSPDGKWLYYQPLSGPLYRVPTASLRDEKRSEPGPRRRSGVCL</sequence>
<dbReference type="Gene3D" id="2.120.10.30">
    <property type="entry name" value="TolB, C-terminal domain"/>
    <property type="match status" value="1"/>
</dbReference>
<dbReference type="PANTHER" id="PTHR10009:SF18">
    <property type="entry name" value="PROTEIN YELLOW-LIKE PROTEIN"/>
    <property type="match status" value="1"/>
</dbReference>
<dbReference type="InterPro" id="IPR011042">
    <property type="entry name" value="6-blade_b-propeller_TolB-like"/>
</dbReference>
<dbReference type="RefSeq" id="WP_269127912.1">
    <property type="nucleotide sequence ID" value="NZ_CP114058.1"/>
</dbReference>
<keyword evidence="5" id="KW-1185">Reference proteome</keyword>
<comment type="subcellular location">
    <subcellularLocation>
        <location evidence="1">Secreted</location>
    </subcellularLocation>
</comment>
<dbReference type="SUPFAM" id="SSF63829">
    <property type="entry name" value="Calcium-dependent phosphotriesterase"/>
    <property type="match status" value="1"/>
</dbReference>
<organism evidence="4 5">
    <name type="scientific">Rouxiella chamberiensis</name>
    <dbReference type="NCBI Taxonomy" id="1513468"/>
    <lineage>
        <taxon>Bacteria</taxon>
        <taxon>Pseudomonadati</taxon>
        <taxon>Pseudomonadota</taxon>
        <taxon>Gammaproteobacteria</taxon>
        <taxon>Enterobacterales</taxon>
        <taxon>Yersiniaceae</taxon>
        <taxon>Rouxiella</taxon>
    </lineage>
</organism>
<name>A0ABY7HNR4_9GAMM</name>
<keyword evidence="2" id="KW-0964">Secreted</keyword>
<gene>
    <name evidence="4" type="ORF">O1V66_16920</name>
</gene>
<dbReference type="PANTHER" id="PTHR10009">
    <property type="entry name" value="PROTEIN YELLOW-RELATED"/>
    <property type="match status" value="1"/>
</dbReference>
<evidence type="ECO:0000256" key="1">
    <source>
        <dbReference type="ARBA" id="ARBA00004613"/>
    </source>
</evidence>
<evidence type="ECO:0000256" key="2">
    <source>
        <dbReference type="ARBA" id="ARBA00022525"/>
    </source>
</evidence>
<dbReference type="Proteomes" id="UP001164712">
    <property type="component" value="Chromosome"/>
</dbReference>
<accession>A0ABY7HNR4</accession>
<protein>
    <submittedName>
        <fullName evidence="4">L-dopachrome tautomerase-related protein</fullName>
    </submittedName>
</protein>
<proteinExistence type="predicted"/>
<dbReference type="Pfam" id="PF03022">
    <property type="entry name" value="MRJP"/>
    <property type="match status" value="1"/>
</dbReference>
<dbReference type="EMBL" id="CP114058">
    <property type="protein sequence ID" value="WAT00551.1"/>
    <property type="molecule type" value="Genomic_DNA"/>
</dbReference>
<feature type="region of interest" description="Disordered" evidence="3">
    <location>
        <begin position="194"/>
        <end position="213"/>
    </location>
</feature>
<evidence type="ECO:0000313" key="4">
    <source>
        <dbReference type="EMBL" id="WAT00551.1"/>
    </source>
</evidence>
<dbReference type="InterPro" id="IPR017996">
    <property type="entry name" value="MRJP/yellow-related"/>
</dbReference>
<feature type="compositionally biased region" description="Basic and acidic residues" evidence="3">
    <location>
        <begin position="195"/>
        <end position="205"/>
    </location>
</feature>
<evidence type="ECO:0000256" key="3">
    <source>
        <dbReference type="SAM" id="MobiDB-lite"/>
    </source>
</evidence>
<evidence type="ECO:0000313" key="5">
    <source>
        <dbReference type="Proteomes" id="UP001164712"/>
    </source>
</evidence>